<keyword evidence="7" id="KW-0067">ATP-binding</keyword>
<keyword evidence="8" id="KW-0902">Two-component regulatory system</keyword>
<dbReference type="InterPro" id="IPR035965">
    <property type="entry name" value="PAS-like_dom_sf"/>
</dbReference>
<proteinExistence type="predicted"/>
<keyword evidence="3" id="KW-0597">Phosphoprotein</keyword>
<organism evidence="9 10">
    <name type="scientific">Leptospira kmetyi</name>
    <dbReference type="NCBI Taxonomy" id="408139"/>
    <lineage>
        <taxon>Bacteria</taxon>
        <taxon>Pseudomonadati</taxon>
        <taxon>Spirochaetota</taxon>
        <taxon>Spirochaetia</taxon>
        <taxon>Leptospirales</taxon>
        <taxon>Leptospiraceae</taxon>
        <taxon>Leptospira</taxon>
    </lineage>
</organism>
<dbReference type="PRINTS" id="PR00344">
    <property type="entry name" value="BCTRLSENSOR"/>
</dbReference>
<dbReference type="InterPro" id="IPR000700">
    <property type="entry name" value="PAS-assoc_C"/>
</dbReference>
<dbReference type="InterPro" id="IPR000014">
    <property type="entry name" value="PAS"/>
</dbReference>
<dbReference type="PROSITE" id="PS50109">
    <property type="entry name" value="HIS_KIN"/>
    <property type="match status" value="1"/>
</dbReference>
<protein>
    <recommendedName>
        <fullName evidence="2">histidine kinase</fullName>
        <ecNumber evidence="2">2.7.13.3</ecNumber>
    </recommendedName>
</protein>
<dbReference type="InterPro" id="IPR036890">
    <property type="entry name" value="HATPase_C_sf"/>
</dbReference>
<dbReference type="Pfam" id="PF08447">
    <property type="entry name" value="PAS_3"/>
    <property type="match status" value="1"/>
</dbReference>
<dbReference type="Pfam" id="PF00072">
    <property type="entry name" value="Response_reg"/>
    <property type="match status" value="1"/>
</dbReference>
<evidence type="ECO:0000256" key="4">
    <source>
        <dbReference type="ARBA" id="ARBA00022679"/>
    </source>
</evidence>
<comment type="catalytic activity">
    <reaction evidence="1">
        <text>ATP + protein L-histidine = ADP + protein N-phospho-L-histidine.</text>
        <dbReference type="EC" id="2.7.13.3"/>
    </reaction>
</comment>
<keyword evidence="6 9" id="KW-0418">Kinase</keyword>
<dbReference type="InterPro" id="IPR003661">
    <property type="entry name" value="HisK_dim/P_dom"/>
</dbReference>
<dbReference type="RefSeq" id="WP_123178882.1">
    <property type="nucleotide sequence ID" value="NZ_CP033614.1"/>
</dbReference>
<dbReference type="EMBL" id="CP033614">
    <property type="protein sequence ID" value="AYV54062.1"/>
    <property type="molecule type" value="Genomic_DNA"/>
</dbReference>
<evidence type="ECO:0000256" key="3">
    <source>
        <dbReference type="ARBA" id="ARBA00022553"/>
    </source>
</evidence>
<accession>A0A5F1XXV9</accession>
<dbReference type="InterPro" id="IPR011006">
    <property type="entry name" value="CheY-like_superfamily"/>
</dbReference>
<dbReference type="SMART" id="SM00387">
    <property type="entry name" value="HATPase_c"/>
    <property type="match status" value="1"/>
</dbReference>
<dbReference type="SMART" id="SM00388">
    <property type="entry name" value="HisKA"/>
    <property type="match status" value="1"/>
</dbReference>
<dbReference type="InterPro" id="IPR003594">
    <property type="entry name" value="HATPase_dom"/>
</dbReference>
<evidence type="ECO:0000313" key="10">
    <source>
        <dbReference type="Proteomes" id="UP000276407"/>
    </source>
</evidence>
<dbReference type="CDD" id="cd17574">
    <property type="entry name" value="REC_OmpR"/>
    <property type="match status" value="1"/>
</dbReference>
<dbReference type="InterPro" id="IPR036097">
    <property type="entry name" value="HisK_dim/P_sf"/>
</dbReference>
<dbReference type="Proteomes" id="UP000276407">
    <property type="component" value="Chromosome 1"/>
</dbReference>
<keyword evidence="5" id="KW-0547">Nucleotide-binding</keyword>
<keyword evidence="4" id="KW-0808">Transferase</keyword>
<reference evidence="9 10" key="1">
    <citation type="submission" date="2018-11" db="EMBL/GenBank/DDBJ databases">
        <title>Complete genome sequence of Leptospira kmetyi isolate LS 001/16 from soil sample associated with a leptospirosis patient in Kelantan.</title>
        <authorList>
            <person name="Muhammad Yusoff F."/>
            <person name="Muhammad Yusoff S."/>
            <person name="Ahmad M.N."/>
            <person name="Yusof N.Y."/>
            <person name="Aziah I."/>
        </authorList>
    </citation>
    <scope>NUCLEOTIDE SEQUENCE [LARGE SCALE GENOMIC DNA]</scope>
    <source>
        <strain evidence="9 10">LS 001/16</strain>
    </source>
</reference>
<evidence type="ECO:0000256" key="7">
    <source>
        <dbReference type="ARBA" id="ARBA00022840"/>
    </source>
</evidence>
<dbReference type="EC" id="2.7.13.3" evidence="2"/>
<dbReference type="PROSITE" id="PS50110">
    <property type="entry name" value="RESPONSE_REGULATORY"/>
    <property type="match status" value="1"/>
</dbReference>
<dbReference type="PANTHER" id="PTHR43065:SF46">
    <property type="entry name" value="C4-DICARBOXYLATE TRANSPORT SENSOR PROTEIN DCTB"/>
    <property type="match status" value="1"/>
</dbReference>
<dbReference type="SMART" id="SM00086">
    <property type="entry name" value="PAC"/>
    <property type="match status" value="1"/>
</dbReference>
<dbReference type="InterPro" id="IPR013655">
    <property type="entry name" value="PAS_fold_3"/>
</dbReference>
<evidence type="ECO:0000256" key="2">
    <source>
        <dbReference type="ARBA" id="ARBA00012438"/>
    </source>
</evidence>
<dbReference type="GO" id="GO:0005524">
    <property type="term" value="F:ATP binding"/>
    <property type="evidence" value="ECO:0007669"/>
    <property type="project" value="UniProtKB-KW"/>
</dbReference>
<dbReference type="Pfam" id="PF02518">
    <property type="entry name" value="HATPase_c"/>
    <property type="match status" value="1"/>
</dbReference>
<evidence type="ECO:0000313" key="9">
    <source>
        <dbReference type="EMBL" id="AYV54062.1"/>
    </source>
</evidence>
<evidence type="ECO:0000256" key="6">
    <source>
        <dbReference type="ARBA" id="ARBA00022777"/>
    </source>
</evidence>
<dbReference type="SUPFAM" id="SSF55785">
    <property type="entry name" value="PYP-like sensor domain (PAS domain)"/>
    <property type="match status" value="1"/>
</dbReference>
<evidence type="ECO:0000256" key="8">
    <source>
        <dbReference type="ARBA" id="ARBA00023012"/>
    </source>
</evidence>
<dbReference type="GO" id="GO:0000155">
    <property type="term" value="F:phosphorelay sensor kinase activity"/>
    <property type="evidence" value="ECO:0007669"/>
    <property type="project" value="InterPro"/>
</dbReference>
<dbReference type="AlphaFoldDB" id="A0A5F1XXV9"/>
<dbReference type="SMART" id="SM00448">
    <property type="entry name" value="REC"/>
    <property type="match status" value="1"/>
</dbReference>
<dbReference type="InterPro" id="IPR001610">
    <property type="entry name" value="PAC"/>
</dbReference>
<sequence>MQDCLETPCDENETVVEPDSPSKEISKEDLKETLERFKLLAETIDEVFWMKEVKSNRLIYVSSAYERIWKRSLQSLYENPDSWLEAVHPEDLHLLVNVLDQNRKHHSQDFNERFRIVHSDGSVKWIRIQSFQVFNGEGKLDRIVGVARDVTKQHELEKQLAHSQRMESIGSLAGGVAHDFNNILTVIMGFASLIELNPNDSQKILQSVQIIQKTAERGATLVKQLLTLARKTESVFQTLTFNDLILEAVNIARSTFPKSIRILTDLQEESIKIRADYTQIHQIFVNLILNAKDAMPGGGDLFIRLKEVDPPKFPMQSEPSKNQRYALLEISDSGIGMDEETKGKIFDPFFTTKGLGKGTGLGLSLVYGIVENHGGIIRVESEPNRGSKFSVYIPIERSTRSEYSSPFQNLNVKTPTRSTILLVEDEQMIREPLTHYLSRIGYDVVAAEDGEIALDLFEKHKDRIQIVICDLNLPKRNGLEVLKKIRSTFSEIPLILASGYMDPQCRDAMEPLGLHRVIQKPYDFKTIRQILQDLQPI</sequence>
<evidence type="ECO:0000256" key="5">
    <source>
        <dbReference type="ARBA" id="ARBA00022741"/>
    </source>
</evidence>
<dbReference type="KEGG" id="lkm:EFP84_00085"/>
<dbReference type="Gene3D" id="3.40.50.2300">
    <property type="match status" value="1"/>
</dbReference>
<dbReference type="InterPro" id="IPR005467">
    <property type="entry name" value="His_kinase_dom"/>
</dbReference>
<dbReference type="PROSITE" id="PS50113">
    <property type="entry name" value="PAC"/>
    <property type="match status" value="1"/>
</dbReference>
<gene>
    <name evidence="9" type="ORF">EFP84_00085</name>
</gene>
<dbReference type="Pfam" id="PF00512">
    <property type="entry name" value="HisKA"/>
    <property type="match status" value="1"/>
</dbReference>
<dbReference type="Gene3D" id="1.10.287.130">
    <property type="match status" value="1"/>
</dbReference>
<dbReference type="SUPFAM" id="SSF55874">
    <property type="entry name" value="ATPase domain of HSP90 chaperone/DNA topoisomerase II/histidine kinase"/>
    <property type="match status" value="1"/>
</dbReference>
<dbReference type="InterPro" id="IPR001789">
    <property type="entry name" value="Sig_transdc_resp-reg_receiver"/>
</dbReference>
<dbReference type="Gene3D" id="3.30.565.10">
    <property type="entry name" value="Histidine kinase-like ATPase, C-terminal domain"/>
    <property type="match status" value="1"/>
</dbReference>
<dbReference type="InterPro" id="IPR004358">
    <property type="entry name" value="Sig_transdc_His_kin-like_C"/>
</dbReference>
<dbReference type="NCBIfam" id="TIGR00229">
    <property type="entry name" value="sensory_box"/>
    <property type="match status" value="1"/>
</dbReference>
<name>A0A5F1XXV9_9LEPT</name>
<dbReference type="Gene3D" id="3.30.450.20">
    <property type="entry name" value="PAS domain"/>
    <property type="match status" value="1"/>
</dbReference>
<dbReference type="CDD" id="cd00082">
    <property type="entry name" value="HisKA"/>
    <property type="match status" value="1"/>
</dbReference>
<dbReference type="SUPFAM" id="SSF52172">
    <property type="entry name" value="CheY-like"/>
    <property type="match status" value="1"/>
</dbReference>
<dbReference type="CDD" id="cd00130">
    <property type="entry name" value="PAS"/>
    <property type="match status" value="1"/>
</dbReference>
<dbReference type="SUPFAM" id="SSF47384">
    <property type="entry name" value="Homodimeric domain of signal transducing histidine kinase"/>
    <property type="match status" value="1"/>
</dbReference>
<evidence type="ECO:0000256" key="1">
    <source>
        <dbReference type="ARBA" id="ARBA00000085"/>
    </source>
</evidence>
<dbReference type="PANTHER" id="PTHR43065">
    <property type="entry name" value="SENSOR HISTIDINE KINASE"/>
    <property type="match status" value="1"/>
</dbReference>